<gene>
    <name evidence="2" type="ordered locus">Rxyl_0581</name>
</gene>
<keyword evidence="3" id="KW-1185">Reference proteome</keyword>
<reference evidence="2 3" key="1">
    <citation type="submission" date="2006-06" db="EMBL/GenBank/DDBJ databases">
        <title>Complete sequence of Rubrobacter xylanophilus DSM 9941.</title>
        <authorList>
            <consortium name="US DOE Joint Genome Institute"/>
            <person name="Copeland A."/>
            <person name="Lucas S."/>
            <person name="Lapidus A."/>
            <person name="Barry K."/>
            <person name="Detter J.C."/>
            <person name="Glavina del Rio T."/>
            <person name="Hammon N."/>
            <person name="Israni S."/>
            <person name="Dalin E."/>
            <person name="Tice H."/>
            <person name="Pitluck S."/>
            <person name="Munk A.C."/>
            <person name="Brettin T."/>
            <person name="Bruce D."/>
            <person name="Han C."/>
            <person name="Tapia R."/>
            <person name="Gilna P."/>
            <person name="Schmutz J."/>
            <person name="Larimer F."/>
            <person name="Land M."/>
            <person name="Hauser L."/>
            <person name="Kyrpides N."/>
            <person name="Lykidis A."/>
            <person name="da Costa M.S."/>
            <person name="Rainey F.A."/>
            <person name="Empadinhas N."/>
            <person name="Jolivet E."/>
            <person name="Battista J.R."/>
            <person name="Richardson P."/>
        </authorList>
    </citation>
    <scope>NUCLEOTIDE SEQUENCE [LARGE SCALE GENOMIC DNA]</scope>
    <source>
        <strain evidence="3">DSM 9941 / NBRC 16129 / PRD-1</strain>
    </source>
</reference>
<dbReference type="Pfam" id="PF00221">
    <property type="entry name" value="Lyase_aromatic"/>
    <property type="match status" value="1"/>
</dbReference>
<dbReference type="InterPro" id="IPR008948">
    <property type="entry name" value="L-Aspartase-like"/>
</dbReference>
<evidence type="ECO:0000256" key="1">
    <source>
        <dbReference type="ARBA" id="ARBA00023239"/>
    </source>
</evidence>
<dbReference type="GO" id="GO:0004397">
    <property type="term" value="F:histidine ammonia-lyase activity"/>
    <property type="evidence" value="ECO:0007669"/>
    <property type="project" value="UniProtKB-EC"/>
</dbReference>
<dbReference type="KEGG" id="rxy:Rxyl_0581"/>
<dbReference type="eggNOG" id="COG2986">
    <property type="taxonomic scope" value="Bacteria"/>
</dbReference>
<keyword evidence="1 2" id="KW-0456">Lyase</keyword>
<dbReference type="InterPro" id="IPR001106">
    <property type="entry name" value="Aromatic_Lyase"/>
</dbReference>
<sequence>MISSHSTVTLDGASLTPKAVARVARESCPVALAPEARERNEIAYRISLDLTKSNTPVYGLNTGVGSLRSIKIPPELQNDYQRRLLRSHAIGAGKPVPDSIVRAMLVVRANQLAAGGAGVHPALLDSLVEVLNKNLVPEIRELGSLGTGDLTSLAEVGLALLGERPFRNGKRNSSTPLGPRDGLMLMSSNAHAIGESALCAVDLNQLTSSLEACAAISFEAARANSKALDERVHAARPYPGQIAAAAHLRALLEGYVPKSFRLQDSYAFRCLPQVQGALRDALSHLASILQIELNSASENALLVDGEALTTGNFHAVQLSSTLDHVRNTASQAASLSAARTSALMSPEITGLNPFLAEEPGPDSGLMALEYTANSAVGELRILAAPAAAHSAAFISHGVENHASLASLSARKTTRAVHLLSVVAATELVTAVRAIRMRGEPPVGRGAREAFEISASILSPDIADRYLTGDLDNAINLVLKGEFLPNISTTQGVEAS</sequence>
<dbReference type="Proteomes" id="UP000006637">
    <property type="component" value="Chromosome"/>
</dbReference>
<dbReference type="AlphaFoldDB" id="Q1AYH5"/>
<dbReference type="EC" id="4.3.1.3" evidence="2"/>
<dbReference type="STRING" id="266117.Rxyl_0581"/>
<dbReference type="PANTHER" id="PTHR10362">
    <property type="entry name" value="HISTIDINE AMMONIA-LYASE"/>
    <property type="match status" value="1"/>
</dbReference>
<dbReference type="SUPFAM" id="SSF48557">
    <property type="entry name" value="L-aspartase-like"/>
    <property type="match status" value="1"/>
</dbReference>
<evidence type="ECO:0000313" key="2">
    <source>
        <dbReference type="EMBL" id="ABG03553.1"/>
    </source>
</evidence>
<dbReference type="Gene3D" id="1.10.275.10">
    <property type="entry name" value="Fumarase/aspartase (N-terminal domain)"/>
    <property type="match status" value="1"/>
</dbReference>
<name>Q1AYH5_RUBXD</name>
<dbReference type="InterPro" id="IPR024083">
    <property type="entry name" value="Fumarase/histidase_N"/>
</dbReference>
<dbReference type="OrthoDB" id="3278073at2"/>
<dbReference type="EMBL" id="CP000386">
    <property type="protein sequence ID" value="ABG03553.1"/>
    <property type="molecule type" value="Genomic_DNA"/>
</dbReference>
<dbReference type="CDD" id="cd00332">
    <property type="entry name" value="PAL-HAL"/>
    <property type="match status" value="1"/>
</dbReference>
<proteinExistence type="predicted"/>
<dbReference type="HOGENOM" id="CLU_014801_4_2_11"/>
<accession>Q1AYH5</accession>
<evidence type="ECO:0000313" key="3">
    <source>
        <dbReference type="Proteomes" id="UP000006637"/>
    </source>
</evidence>
<dbReference type="RefSeq" id="WP_011563571.1">
    <property type="nucleotide sequence ID" value="NC_008148.1"/>
</dbReference>
<organism evidence="2 3">
    <name type="scientific">Rubrobacter xylanophilus (strain DSM 9941 / JCM 11954 / NBRC 16129 / PRD-1)</name>
    <dbReference type="NCBI Taxonomy" id="266117"/>
    <lineage>
        <taxon>Bacteria</taxon>
        <taxon>Bacillati</taxon>
        <taxon>Actinomycetota</taxon>
        <taxon>Rubrobacteria</taxon>
        <taxon>Rubrobacterales</taxon>
        <taxon>Rubrobacteraceae</taxon>
        <taxon>Rubrobacter</taxon>
    </lineage>
</organism>
<dbReference type="PhylomeDB" id="Q1AYH5"/>
<dbReference type="Gene3D" id="1.20.200.10">
    <property type="entry name" value="Fumarase/aspartase (Central domain)"/>
    <property type="match status" value="1"/>
</dbReference>
<protein>
    <submittedName>
        <fullName evidence="2">Histidine ammonia-lyase</fullName>
        <ecNumber evidence="2">4.3.1.3</ecNumber>
    </submittedName>
</protein>